<feature type="transmembrane region" description="Helical" evidence="1">
    <location>
        <begin position="280"/>
        <end position="299"/>
    </location>
</feature>
<proteinExistence type="predicted"/>
<dbReference type="InterPro" id="IPR018688">
    <property type="entry name" value="PpoB2-like"/>
</dbReference>
<reference evidence="2 3" key="1">
    <citation type="submission" date="2024-02" db="EMBL/GenBank/DDBJ databases">
        <title>Roseibium algae sp. nov., isolated from marine alga (Grateloupia sp.), showing potential in myo-inositol conversion.</title>
        <authorList>
            <person name="Wang Y."/>
        </authorList>
    </citation>
    <scope>NUCLEOTIDE SEQUENCE [LARGE SCALE GENOMIC DNA]</scope>
    <source>
        <strain evidence="2 3">H3510</strain>
    </source>
</reference>
<protein>
    <submittedName>
        <fullName evidence="2">DUF2182 domain-containing protein</fullName>
    </submittedName>
</protein>
<evidence type="ECO:0000256" key="1">
    <source>
        <dbReference type="SAM" id="Phobius"/>
    </source>
</evidence>
<dbReference type="Proteomes" id="UP001385499">
    <property type="component" value="Unassembled WGS sequence"/>
</dbReference>
<organism evidence="2 3">
    <name type="scientific">Roseibium algae</name>
    <dbReference type="NCBI Taxonomy" id="3123038"/>
    <lineage>
        <taxon>Bacteria</taxon>
        <taxon>Pseudomonadati</taxon>
        <taxon>Pseudomonadota</taxon>
        <taxon>Alphaproteobacteria</taxon>
        <taxon>Hyphomicrobiales</taxon>
        <taxon>Stappiaceae</taxon>
        <taxon>Roseibium</taxon>
    </lineage>
</organism>
<comment type="caution">
    <text evidence="2">The sequence shown here is derived from an EMBL/GenBank/DDBJ whole genome shotgun (WGS) entry which is preliminary data.</text>
</comment>
<feature type="transmembrane region" description="Helical" evidence="1">
    <location>
        <begin position="148"/>
        <end position="171"/>
    </location>
</feature>
<accession>A0ABU8TP31</accession>
<sequence length="306" mass="33451">MRLIPSGQIRRSSDFNSDQPRGWPYVLVCLLVLTAGGWTYLSAMIVDMIVIMDMSQAGPGMGLFNRFNIFHDLPANARAALAAICLPSATTSFGMPAETWGWQDAAKVFVMWLMMALAMMLPSAIPMLKNYMLHQASQNLNGTGRLSVLMAFQGYLSIWLGYAVVATVAQWGLVNASLLSPMMAPISMAFSASVLLAAGIYQFTPAKHACLLRCWYPRFVFSSKADLMSAYREGLLQGFACLGCCFAVMSVMFSVGLMNVIWIAILGIVMSVEKTFPSIWFYKIIGIIFIAWGSVIAILSQGGIPV</sequence>
<keyword evidence="1" id="KW-1133">Transmembrane helix</keyword>
<keyword evidence="1" id="KW-0472">Membrane</keyword>
<keyword evidence="3" id="KW-1185">Reference proteome</keyword>
<feature type="transmembrane region" description="Helical" evidence="1">
    <location>
        <begin position="109"/>
        <end position="128"/>
    </location>
</feature>
<feature type="transmembrane region" description="Helical" evidence="1">
    <location>
        <begin position="183"/>
        <end position="203"/>
    </location>
</feature>
<feature type="transmembrane region" description="Helical" evidence="1">
    <location>
        <begin position="239"/>
        <end position="268"/>
    </location>
</feature>
<name>A0ABU8TP31_9HYPH</name>
<gene>
    <name evidence="2" type="ORF">V6575_17695</name>
</gene>
<dbReference type="EMBL" id="JBAKIA010000014">
    <property type="protein sequence ID" value="MEJ8475929.1"/>
    <property type="molecule type" value="Genomic_DNA"/>
</dbReference>
<feature type="transmembrane region" description="Helical" evidence="1">
    <location>
        <begin position="23"/>
        <end position="46"/>
    </location>
</feature>
<evidence type="ECO:0000313" key="3">
    <source>
        <dbReference type="Proteomes" id="UP001385499"/>
    </source>
</evidence>
<evidence type="ECO:0000313" key="2">
    <source>
        <dbReference type="EMBL" id="MEJ8475929.1"/>
    </source>
</evidence>
<keyword evidence="1" id="KW-0812">Transmembrane</keyword>
<dbReference type="Pfam" id="PF09948">
    <property type="entry name" value="PpoB2"/>
    <property type="match status" value="1"/>
</dbReference>
<dbReference type="RefSeq" id="WP_340276218.1">
    <property type="nucleotide sequence ID" value="NZ_JBAKIA010000014.1"/>
</dbReference>